<evidence type="ECO:0000313" key="1">
    <source>
        <dbReference type="EMBL" id="PZE18815.1"/>
    </source>
</evidence>
<dbReference type="RefSeq" id="WP_111061716.1">
    <property type="nucleotide sequence ID" value="NZ_JBHUCU010000007.1"/>
</dbReference>
<sequence length="120" mass="14153">MITSVYHAIFNKKTSPLNIHHNFKVTKLLHYDMIYVYHHIQEGTVVDLTLDETLYIGEIRFKVTFKSFHLGFIHIPKHIHHMFNQVKQLNGTVSSILKEKYLPIQHLDIKVVQTVFKQVS</sequence>
<proteinExistence type="predicted"/>
<gene>
    <name evidence="1" type="ORF">DNU06_03005</name>
</gene>
<dbReference type="OrthoDB" id="9812156at2"/>
<dbReference type="AlphaFoldDB" id="A0A2W1NH18"/>
<keyword evidence="2" id="KW-1185">Reference proteome</keyword>
<accession>A0A2W1NH18</accession>
<protein>
    <submittedName>
        <fullName evidence="1">Uncharacterized protein</fullName>
    </submittedName>
</protein>
<organism evidence="1 2">
    <name type="scientific">Putridiphycobacter roseus</name>
    <dbReference type="NCBI Taxonomy" id="2219161"/>
    <lineage>
        <taxon>Bacteria</taxon>
        <taxon>Pseudomonadati</taxon>
        <taxon>Bacteroidota</taxon>
        <taxon>Flavobacteriia</taxon>
        <taxon>Flavobacteriales</taxon>
        <taxon>Crocinitomicaceae</taxon>
        <taxon>Putridiphycobacter</taxon>
    </lineage>
</organism>
<name>A0A2W1NH18_9FLAO</name>
<evidence type="ECO:0000313" key="2">
    <source>
        <dbReference type="Proteomes" id="UP000249248"/>
    </source>
</evidence>
<reference evidence="1 2" key="1">
    <citation type="submission" date="2018-06" db="EMBL/GenBank/DDBJ databases">
        <title>The draft genome sequence of Crocinitomix sp. SM1701.</title>
        <authorList>
            <person name="Zhang X."/>
        </authorList>
    </citation>
    <scope>NUCLEOTIDE SEQUENCE [LARGE SCALE GENOMIC DNA]</scope>
    <source>
        <strain evidence="1 2">SM1701</strain>
    </source>
</reference>
<comment type="caution">
    <text evidence="1">The sequence shown here is derived from an EMBL/GenBank/DDBJ whole genome shotgun (WGS) entry which is preliminary data.</text>
</comment>
<dbReference type="EMBL" id="QKSB01000001">
    <property type="protein sequence ID" value="PZE18815.1"/>
    <property type="molecule type" value="Genomic_DNA"/>
</dbReference>
<dbReference type="Proteomes" id="UP000249248">
    <property type="component" value="Unassembled WGS sequence"/>
</dbReference>